<dbReference type="PROSITE" id="PS51186">
    <property type="entry name" value="GNAT"/>
    <property type="match status" value="1"/>
</dbReference>
<name>A0ABZ0AXQ1_9BURK</name>
<dbReference type="CDD" id="cd04301">
    <property type="entry name" value="NAT_SF"/>
    <property type="match status" value="1"/>
</dbReference>
<dbReference type="EMBL" id="CP132507">
    <property type="protein sequence ID" value="WNO03918.1"/>
    <property type="molecule type" value="Genomic_DNA"/>
</dbReference>
<reference evidence="2 3" key="1">
    <citation type="submission" date="2023-08" db="EMBL/GenBank/DDBJ databases">
        <title>Rhodoferax potami sp. nov. and Rhodoferax mekongensis sp. nov., isolated from the Mekong River in Thailand.</title>
        <authorList>
            <person name="Kitikhun S."/>
            <person name="Charoenyingcharoen P."/>
            <person name="Siriarchawattana P."/>
            <person name="Likhitrattanapisal S."/>
            <person name="Nilsakha T."/>
            <person name="Chanpet A."/>
            <person name="Rattanawaree P."/>
            <person name="Ingsriswang S."/>
        </authorList>
    </citation>
    <scope>NUCLEOTIDE SEQUENCE [LARGE SCALE GENOMIC DNA]</scope>
    <source>
        <strain evidence="2 3">TBRC 17307</strain>
    </source>
</reference>
<evidence type="ECO:0000313" key="3">
    <source>
        <dbReference type="Proteomes" id="UP001302257"/>
    </source>
</evidence>
<dbReference type="RefSeq" id="WP_313866789.1">
    <property type="nucleotide sequence ID" value="NZ_CP132507.1"/>
</dbReference>
<protein>
    <submittedName>
        <fullName evidence="2">GNAT family N-acetyltransferase</fullName>
    </submittedName>
</protein>
<dbReference type="InterPro" id="IPR000182">
    <property type="entry name" value="GNAT_dom"/>
</dbReference>
<proteinExistence type="predicted"/>
<dbReference type="SUPFAM" id="SSF55729">
    <property type="entry name" value="Acyl-CoA N-acyltransferases (Nat)"/>
    <property type="match status" value="1"/>
</dbReference>
<dbReference type="Pfam" id="PF00583">
    <property type="entry name" value="Acetyltransf_1"/>
    <property type="match status" value="1"/>
</dbReference>
<evidence type="ECO:0000259" key="1">
    <source>
        <dbReference type="PROSITE" id="PS51186"/>
    </source>
</evidence>
<accession>A0ABZ0AXQ1</accession>
<organism evidence="2 3">
    <name type="scientific">Rhodoferax mekongensis</name>
    <dbReference type="NCBI Taxonomy" id="3068341"/>
    <lineage>
        <taxon>Bacteria</taxon>
        <taxon>Pseudomonadati</taxon>
        <taxon>Pseudomonadota</taxon>
        <taxon>Betaproteobacteria</taxon>
        <taxon>Burkholderiales</taxon>
        <taxon>Comamonadaceae</taxon>
        <taxon>Rhodoferax</taxon>
    </lineage>
</organism>
<dbReference type="Gene3D" id="3.40.630.30">
    <property type="match status" value="1"/>
</dbReference>
<sequence length="159" mass="17398">MLQFRPLLASDQATLWHWLHVALWDPPPAKLRPVSVLDSAEVRIYAESWGKSTDVGVVAVINGVDAGACWVRLIKGGDGLAYVDDQTPQLGIALDAEYQRRGHGRPMMLATLQAARDVGYTQVSLTVHPQNPAAQMYESCGFARQGVREGFILMLAKIA</sequence>
<evidence type="ECO:0000313" key="2">
    <source>
        <dbReference type="EMBL" id="WNO03918.1"/>
    </source>
</evidence>
<gene>
    <name evidence="2" type="ORF">RAN89_13480</name>
</gene>
<keyword evidence="3" id="KW-1185">Reference proteome</keyword>
<dbReference type="Proteomes" id="UP001302257">
    <property type="component" value="Chromosome"/>
</dbReference>
<feature type="domain" description="N-acetyltransferase" evidence="1">
    <location>
        <begin position="2"/>
        <end position="159"/>
    </location>
</feature>
<dbReference type="InterPro" id="IPR016181">
    <property type="entry name" value="Acyl_CoA_acyltransferase"/>
</dbReference>